<gene>
    <name evidence="3" type="ORF">D7I43_05255</name>
</gene>
<dbReference type="Pfam" id="PF01636">
    <property type="entry name" value="APH"/>
    <property type="match status" value="1"/>
</dbReference>
<proteinExistence type="predicted"/>
<reference evidence="3 4" key="1">
    <citation type="journal article" date="2018" name="Int. J. Syst. Evol. Microbiol.">
        <title>Micromonospora globbae sp. nov., an endophytic actinomycete isolated from roots of Globba winitii C. H. Wright.</title>
        <authorList>
            <person name="Kuncharoen N."/>
            <person name="Pittayakhajonwut P."/>
            <person name="Tanasupawat S."/>
        </authorList>
    </citation>
    <scope>NUCLEOTIDE SEQUENCE [LARGE SCALE GENOMIC DNA]</scope>
    <source>
        <strain evidence="3 4">WPS1-2</strain>
    </source>
</reference>
<accession>A0A420F680</accession>
<evidence type="ECO:0000313" key="3">
    <source>
        <dbReference type="EMBL" id="RKF28427.1"/>
    </source>
</evidence>
<dbReference type="AlphaFoldDB" id="A0A420F680"/>
<dbReference type="Gene3D" id="3.90.1200.10">
    <property type="match status" value="1"/>
</dbReference>
<dbReference type="InterPro" id="IPR002575">
    <property type="entry name" value="Aminoglycoside_PTrfase"/>
</dbReference>
<dbReference type="InterPro" id="IPR011009">
    <property type="entry name" value="Kinase-like_dom_sf"/>
</dbReference>
<feature type="region of interest" description="Disordered" evidence="1">
    <location>
        <begin position="1"/>
        <end position="27"/>
    </location>
</feature>
<evidence type="ECO:0000313" key="4">
    <source>
        <dbReference type="Proteomes" id="UP000285744"/>
    </source>
</evidence>
<evidence type="ECO:0000259" key="2">
    <source>
        <dbReference type="Pfam" id="PF01636"/>
    </source>
</evidence>
<feature type="domain" description="Aminoglycoside phosphotransferase" evidence="2">
    <location>
        <begin position="46"/>
        <end position="200"/>
    </location>
</feature>
<comment type="caution">
    <text evidence="3">The sequence shown here is derived from an EMBL/GenBank/DDBJ whole genome shotgun (WGS) entry which is preliminary data.</text>
</comment>
<organism evidence="3 4">
    <name type="scientific">Micromonospora globbae</name>
    <dbReference type="NCBI Taxonomy" id="1894969"/>
    <lineage>
        <taxon>Bacteria</taxon>
        <taxon>Bacillati</taxon>
        <taxon>Actinomycetota</taxon>
        <taxon>Actinomycetes</taxon>
        <taxon>Micromonosporales</taxon>
        <taxon>Micromonosporaceae</taxon>
        <taxon>Micromonospora</taxon>
    </lineage>
</organism>
<evidence type="ECO:0000256" key="1">
    <source>
        <dbReference type="SAM" id="MobiDB-lite"/>
    </source>
</evidence>
<dbReference type="EMBL" id="RAQQ01000003">
    <property type="protein sequence ID" value="RKF28427.1"/>
    <property type="molecule type" value="Genomic_DNA"/>
</dbReference>
<dbReference type="Proteomes" id="UP000285744">
    <property type="component" value="Unassembled WGS sequence"/>
</dbReference>
<name>A0A420F680_9ACTN</name>
<sequence>MAGRAPPPHRAGLTVPDAEVRAPGPPERLPGGFVAEVVRVGDTVRRTSPARDAYVAGLLTHLHRVGADLAPRHLGRDAHGRQVLSYVEGRVPWRDREDPAYFADAALIGLGGLIRRLHDACAGSPLAAGAETVCHGDLSPKNTVYRDTPDGLLPVAFVDWDRAAPGRRIEDVAFACWHWAESGPGADPGEFARRCRLICDGYDAAGAAAHAAGTAPHPPGARPLAAGTGPLPAGRRSPDPVTLPRRELVDVMLDQMEGTWRGIAAGAERDEPGMRRLRAAGVVELVRGWHAWLRRHRPAVRAALAG</sequence>
<feature type="region of interest" description="Disordered" evidence="1">
    <location>
        <begin position="210"/>
        <end position="240"/>
    </location>
</feature>
<dbReference type="SUPFAM" id="SSF56112">
    <property type="entry name" value="Protein kinase-like (PK-like)"/>
    <property type="match status" value="1"/>
</dbReference>
<protein>
    <submittedName>
        <fullName evidence="3">Trifolitoxin immunity protein</fullName>
    </submittedName>
</protein>